<dbReference type="OrthoDB" id="9804315at2"/>
<organism evidence="11 12">
    <name type="scientific">Parvibaculum lavamentivorans (strain DS-1 / DSM 13023 / NCIMB 13966)</name>
    <dbReference type="NCBI Taxonomy" id="402881"/>
    <lineage>
        <taxon>Bacteria</taxon>
        <taxon>Pseudomonadati</taxon>
        <taxon>Pseudomonadota</taxon>
        <taxon>Alphaproteobacteria</taxon>
        <taxon>Hyphomicrobiales</taxon>
        <taxon>Parvibaculaceae</taxon>
        <taxon>Parvibaculum</taxon>
    </lineage>
</organism>
<dbReference type="STRING" id="402881.Plav_2449"/>
<dbReference type="SUPFAM" id="SSF53597">
    <property type="entry name" value="Dihydrofolate reductase-like"/>
    <property type="match status" value="1"/>
</dbReference>
<sequence>MHVSYVVAIADNGVIGRDNSLPWRLSGDMAFFKRITMGKPVIMGRKTWESLPRKPLPGRPNIVVTRDAQYEAEGAEIAASAVEALRRGRELASASGADEVMVIGGAQLYAEMFDDATRLYITEVHAAPEGDVSFPAFDAAHWREVSRERHKAGEKDSADYSFVVLERHG</sequence>
<dbReference type="PIRSF" id="PIRSF000194">
    <property type="entry name" value="DHFR"/>
    <property type="match status" value="1"/>
</dbReference>
<evidence type="ECO:0000256" key="5">
    <source>
        <dbReference type="ARBA" id="ARBA00022857"/>
    </source>
</evidence>
<evidence type="ECO:0000256" key="3">
    <source>
        <dbReference type="ARBA" id="ARBA00012856"/>
    </source>
</evidence>
<dbReference type="GO" id="GO:0046654">
    <property type="term" value="P:tetrahydrofolate biosynthetic process"/>
    <property type="evidence" value="ECO:0007669"/>
    <property type="project" value="UniProtKB-UniPathway"/>
</dbReference>
<dbReference type="Proteomes" id="UP000006377">
    <property type="component" value="Chromosome"/>
</dbReference>
<dbReference type="GO" id="GO:0046655">
    <property type="term" value="P:folic acid metabolic process"/>
    <property type="evidence" value="ECO:0007669"/>
    <property type="project" value="TreeGrafter"/>
</dbReference>
<comment type="function">
    <text evidence="7 8">Key enzyme in folate metabolism. Catalyzes an essential reaction for de novo glycine and purine synthesis, and for DNA precursor synthesis.</text>
</comment>
<dbReference type="UniPathway" id="UPA00077">
    <property type="reaction ID" value="UER00158"/>
</dbReference>
<dbReference type="EC" id="1.5.1.3" evidence="3 8"/>
<evidence type="ECO:0000313" key="12">
    <source>
        <dbReference type="Proteomes" id="UP000006377"/>
    </source>
</evidence>
<dbReference type="Pfam" id="PF00186">
    <property type="entry name" value="DHFR_1"/>
    <property type="match status" value="1"/>
</dbReference>
<accession>A7HVX5</accession>
<evidence type="ECO:0000256" key="2">
    <source>
        <dbReference type="ARBA" id="ARBA00009539"/>
    </source>
</evidence>
<evidence type="ECO:0000256" key="8">
    <source>
        <dbReference type="PIRNR" id="PIRNR000194"/>
    </source>
</evidence>
<comment type="catalytic activity">
    <reaction evidence="8">
        <text>(6S)-5,6,7,8-tetrahydrofolate + NADP(+) = 7,8-dihydrofolate + NADPH + H(+)</text>
        <dbReference type="Rhea" id="RHEA:15009"/>
        <dbReference type="ChEBI" id="CHEBI:15378"/>
        <dbReference type="ChEBI" id="CHEBI:57451"/>
        <dbReference type="ChEBI" id="CHEBI:57453"/>
        <dbReference type="ChEBI" id="CHEBI:57783"/>
        <dbReference type="ChEBI" id="CHEBI:58349"/>
        <dbReference type="EC" id="1.5.1.3"/>
    </reaction>
</comment>
<evidence type="ECO:0000313" key="11">
    <source>
        <dbReference type="EMBL" id="ABS64058.1"/>
    </source>
</evidence>
<protein>
    <recommendedName>
        <fullName evidence="3 8">Dihydrofolate reductase</fullName>
        <ecNumber evidence="3 8">1.5.1.3</ecNumber>
    </recommendedName>
</protein>
<dbReference type="HOGENOM" id="CLU_043966_5_1_5"/>
<dbReference type="GO" id="GO:0070401">
    <property type="term" value="F:NADP+ binding"/>
    <property type="evidence" value="ECO:0007669"/>
    <property type="project" value="UniProtKB-ARBA"/>
</dbReference>
<evidence type="ECO:0000259" key="10">
    <source>
        <dbReference type="PROSITE" id="PS51330"/>
    </source>
</evidence>
<keyword evidence="5 8" id="KW-0521">NADP</keyword>
<dbReference type="GO" id="GO:0005829">
    <property type="term" value="C:cytosol"/>
    <property type="evidence" value="ECO:0007669"/>
    <property type="project" value="TreeGrafter"/>
</dbReference>
<dbReference type="GO" id="GO:0004146">
    <property type="term" value="F:dihydrofolate reductase activity"/>
    <property type="evidence" value="ECO:0007669"/>
    <property type="project" value="UniProtKB-EC"/>
</dbReference>
<dbReference type="KEGG" id="pla:Plav_2449"/>
<dbReference type="FunFam" id="3.40.430.10:FF:000001">
    <property type="entry name" value="Dihydrofolate reductase"/>
    <property type="match status" value="1"/>
</dbReference>
<evidence type="ECO:0000256" key="6">
    <source>
        <dbReference type="ARBA" id="ARBA00023002"/>
    </source>
</evidence>
<keyword evidence="6 8" id="KW-0560">Oxidoreductase</keyword>
<evidence type="ECO:0000256" key="4">
    <source>
        <dbReference type="ARBA" id="ARBA00022563"/>
    </source>
</evidence>
<name>A7HVX5_PARL1</name>
<dbReference type="CDD" id="cd00209">
    <property type="entry name" value="DHFR"/>
    <property type="match status" value="1"/>
</dbReference>
<dbReference type="Gene3D" id="3.40.430.10">
    <property type="entry name" value="Dihydrofolate Reductase, subunit A"/>
    <property type="match status" value="1"/>
</dbReference>
<evidence type="ECO:0000256" key="1">
    <source>
        <dbReference type="ARBA" id="ARBA00004903"/>
    </source>
</evidence>
<dbReference type="EMBL" id="CP000774">
    <property type="protein sequence ID" value="ABS64058.1"/>
    <property type="molecule type" value="Genomic_DNA"/>
</dbReference>
<dbReference type="PANTHER" id="PTHR48069:SF3">
    <property type="entry name" value="DIHYDROFOLATE REDUCTASE"/>
    <property type="match status" value="1"/>
</dbReference>
<dbReference type="PROSITE" id="PS51330">
    <property type="entry name" value="DHFR_2"/>
    <property type="match status" value="1"/>
</dbReference>
<gene>
    <name evidence="11" type="ordered locus">Plav_2449</name>
</gene>
<proteinExistence type="inferred from homology"/>
<evidence type="ECO:0000256" key="7">
    <source>
        <dbReference type="ARBA" id="ARBA00025067"/>
    </source>
</evidence>
<dbReference type="InterPro" id="IPR017925">
    <property type="entry name" value="DHFR_CS"/>
</dbReference>
<dbReference type="GO" id="GO:0046452">
    <property type="term" value="P:dihydrofolate metabolic process"/>
    <property type="evidence" value="ECO:0007669"/>
    <property type="project" value="TreeGrafter"/>
</dbReference>
<dbReference type="PROSITE" id="PS00075">
    <property type="entry name" value="DHFR_1"/>
    <property type="match status" value="1"/>
</dbReference>
<keyword evidence="4 8" id="KW-0554">One-carbon metabolism</keyword>
<dbReference type="InterPro" id="IPR012259">
    <property type="entry name" value="DHFR"/>
</dbReference>
<keyword evidence="12" id="KW-1185">Reference proteome</keyword>
<dbReference type="eggNOG" id="COG0262">
    <property type="taxonomic scope" value="Bacteria"/>
</dbReference>
<reference evidence="11 12" key="1">
    <citation type="journal article" date="2011" name="Stand. Genomic Sci.">
        <title>Complete genome sequence of Parvibaculum lavamentivorans type strain (DS-1(T)).</title>
        <authorList>
            <person name="Schleheck D."/>
            <person name="Weiss M."/>
            <person name="Pitluck S."/>
            <person name="Bruce D."/>
            <person name="Land M.L."/>
            <person name="Han S."/>
            <person name="Saunders E."/>
            <person name="Tapia R."/>
            <person name="Detter C."/>
            <person name="Brettin T."/>
            <person name="Han J."/>
            <person name="Woyke T."/>
            <person name="Goodwin L."/>
            <person name="Pennacchio L."/>
            <person name="Nolan M."/>
            <person name="Cook A.M."/>
            <person name="Kjelleberg S."/>
            <person name="Thomas T."/>
        </authorList>
    </citation>
    <scope>NUCLEOTIDE SEQUENCE [LARGE SCALE GENOMIC DNA]</scope>
    <source>
        <strain evidence="12">DS-1 / DSM 13023 / NCIMB 13966</strain>
    </source>
</reference>
<comment type="pathway">
    <text evidence="1 8">Cofactor biosynthesis; tetrahydrofolate biosynthesis; 5,6,7,8-tetrahydrofolate from 7,8-dihydrofolate: step 1/1.</text>
</comment>
<evidence type="ECO:0000256" key="9">
    <source>
        <dbReference type="RuleBase" id="RU004474"/>
    </source>
</evidence>
<dbReference type="InterPro" id="IPR024072">
    <property type="entry name" value="DHFR-like_dom_sf"/>
</dbReference>
<dbReference type="InterPro" id="IPR001796">
    <property type="entry name" value="DHFR_dom"/>
</dbReference>
<dbReference type="RefSeq" id="WP_012111369.1">
    <property type="nucleotide sequence ID" value="NC_009719.1"/>
</dbReference>
<dbReference type="GO" id="GO:0006730">
    <property type="term" value="P:one-carbon metabolic process"/>
    <property type="evidence" value="ECO:0007669"/>
    <property type="project" value="UniProtKB-KW"/>
</dbReference>
<dbReference type="PANTHER" id="PTHR48069">
    <property type="entry name" value="DIHYDROFOLATE REDUCTASE"/>
    <property type="match status" value="1"/>
</dbReference>
<comment type="similarity">
    <text evidence="2 8 9">Belongs to the dihydrofolate reductase family.</text>
</comment>
<dbReference type="PRINTS" id="PR00070">
    <property type="entry name" value="DHFR"/>
</dbReference>
<feature type="domain" description="DHFR" evidence="10">
    <location>
        <begin position="2"/>
        <end position="167"/>
    </location>
</feature>
<dbReference type="AlphaFoldDB" id="A7HVX5"/>